<dbReference type="NCBIfam" id="NF037959">
    <property type="entry name" value="MFS_SpdSyn"/>
    <property type="match status" value="1"/>
</dbReference>
<feature type="transmembrane region" description="Helical" evidence="2">
    <location>
        <begin position="450"/>
        <end position="469"/>
    </location>
</feature>
<reference evidence="3" key="1">
    <citation type="submission" date="2023-03" db="EMBL/GenBank/DDBJ databases">
        <title>Edaphobacter sp.</title>
        <authorList>
            <person name="Huber K.J."/>
            <person name="Papendorf J."/>
            <person name="Pilke C."/>
            <person name="Bunk B."/>
            <person name="Sproeer C."/>
            <person name="Pester M."/>
        </authorList>
    </citation>
    <scope>NUCLEOTIDE SEQUENCE</scope>
    <source>
        <strain evidence="3">DSM 110680</strain>
    </source>
</reference>
<name>A0AAU7DRA6_9BACT</name>
<keyword evidence="1" id="KW-0620">Polyamine biosynthesis</keyword>
<dbReference type="InterPro" id="IPR029063">
    <property type="entry name" value="SAM-dependent_MTases_sf"/>
</dbReference>
<dbReference type="AlphaFoldDB" id="A0AAU7DRA6"/>
<evidence type="ECO:0000313" key="3">
    <source>
        <dbReference type="EMBL" id="XBH19291.1"/>
    </source>
</evidence>
<proteinExistence type="predicted"/>
<feature type="transmembrane region" description="Helical" evidence="2">
    <location>
        <begin position="303"/>
        <end position="323"/>
    </location>
</feature>
<feature type="transmembrane region" description="Helical" evidence="2">
    <location>
        <begin position="38"/>
        <end position="56"/>
    </location>
</feature>
<feature type="transmembrane region" description="Helical" evidence="2">
    <location>
        <begin position="397"/>
        <end position="415"/>
    </location>
</feature>
<dbReference type="RefSeq" id="WP_348264507.1">
    <property type="nucleotide sequence ID" value="NZ_CP121196.1"/>
</dbReference>
<feature type="transmembrane region" description="Helical" evidence="2">
    <location>
        <begin position="249"/>
        <end position="270"/>
    </location>
</feature>
<keyword evidence="2" id="KW-0812">Transmembrane</keyword>
<feature type="transmembrane region" description="Helical" evidence="2">
    <location>
        <begin position="223"/>
        <end position="243"/>
    </location>
</feature>
<dbReference type="EMBL" id="CP121196">
    <property type="protein sequence ID" value="XBH19291.1"/>
    <property type="molecule type" value="Genomic_DNA"/>
</dbReference>
<evidence type="ECO:0000256" key="2">
    <source>
        <dbReference type="SAM" id="Phobius"/>
    </source>
</evidence>
<dbReference type="Gene3D" id="3.40.50.150">
    <property type="entry name" value="Vaccinia Virus protein VP39"/>
    <property type="match status" value="1"/>
</dbReference>
<keyword evidence="2" id="KW-0472">Membrane</keyword>
<sequence length="741" mass="80993">MILVLFSISVFLSAALLFLVEPMVAKMLLPLLGGSPAVWNTCLVFFQAFLLAGYAYAHAATKWFKWRVVLTIQCALLLLPALIGVLPLHLPHGSAPPTQANPIPWILSALAVSVGIPFFALSSCTPMLQRWFATSRSNQAKDPYFLYAASNAGSIVGLLAYPFLLEPMLTLGSQGRLWSIGYVTLTAAGLTCAVTCWNPPTPIPGEQHEDAEQKHEISMRTRFRWIALAFVPSSLMLGVTTAITTDVPAIPLFWMIPLALYLLSFVFVFARRQFISPTIFDQRLPILILCGLVPGMLQSKLPLLAMLILYSILLFSVAMVCHGELAATRPPAYKLTEFYLLISVGGVLGGVFNSIIAPIAFHSVVEFPIALICAALLRRPLHQSSLDTSEETRARRLDWLLPLALGIGMTAAFLIPRAGGMHLPVAAYFLIFGVAMACCLFFAQRRPIRFGLGAAAAFLASQFYVGPYGHILDMERSFFGVYRVADDPTGRFRDLLHGATLHGMQSLDPAKSRIPLAYYTAGGPAGQIARALYDNSSDDWAIVGLGAGAMACLAQPGQNLTYYEIDPLVAHIAANPRYFTFLRDCAPHATIVMGDARLKLTQARNGQYRMIALDAFSGDSIPMHLVTREALRLYLSKLAPGGLIAFHITNQHLDLAPVLANLAQDASLIAWIEDDSTLTEQQASEGKLGSRWVVMARSTDDLAHLVASADSLASWVPLETRSDARLWTDDYSNLLTVIRWK</sequence>
<keyword evidence="2" id="KW-1133">Transmembrane helix</keyword>
<organism evidence="3">
    <name type="scientific">Telmatobacter sp. DSM 110680</name>
    <dbReference type="NCBI Taxonomy" id="3036704"/>
    <lineage>
        <taxon>Bacteria</taxon>
        <taxon>Pseudomonadati</taxon>
        <taxon>Acidobacteriota</taxon>
        <taxon>Terriglobia</taxon>
        <taxon>Terriglobales</taxon>
        <taxon>Acidobacteriaceae</taxon>
        <taxon>Telmatobacter</taxon>
    </lineage>
</organism>
<gene>
    <name evidence="3" type="ORF">P8935_08220</name>
</gene>
<feature type="transmembrane region" description="Helical" evidence="2">
    <location>
        <begin position="68"/>
        <end position="90"/>
    </location>
</feature>
<protein>
    <submittedName>
        <fullName evidence="3">Fused MFS/spermidine synthase</fullName>
    </submittedName>
</protein>
<dbReference type="GO" id="GO:0006596">
    <property type="term" value="P:polyamine biosynthetic process"/>
    <property type="evidence" value="ECO:0007669"/>
    <property type="project" value="UniProtKB-KW"/>
</dbReference>
<evidence type="ECO:0000256" key="1">
    <source>
        <dbReference type="ARBA" id="ARBA00023115"/>
    </source>
</evidence>
<dbReference type="SUPFAM" id="SSF53335">
    <property type="entry name" value="S-adenosyl-L-methionine-dependent methyltransferases"/>
    <property type="match status" value="1"/>
</dbReference>
<accession>A0AAU7DRA6</accession>
<dbReference type="PANTHER" id="PTHR43317">
    <property type="entry name" value="THERMOSPERMINE SYNTHASE ACAULIS5"/>
    <property type="match status" value="1"/>
</dbReference>
<dbReference type="PANTHER" id="PTHR43317:SF1">
    <property type="entry name" value="THERMOSPERMINE SYNTHASE ACAULIS5"/>
    <property type="match status" value="1"/>
</dbReference>
<feature type="transmembrane region" description="Helical" evidence="2">
    <location>
        <begin position="335"/>
        <end position="353"/>
    </location>
</feature>
<feature type="transmembrane region" description="Helical" evidence="2">
    <location>
        <begin position="421"/>
        <end position="443"/>
    </location>
</feature>
<feature type="transmembrane region" description="Helical" evidence="2">
    <location>
        <begin position="102"/>
        <end position="123"/>
    </location>
</feature>
<feature type="transmembrane region" description="Helical" evidence="2">
    <location>
        <begin position="144"/>
        <end position="165"/>
    </location>
</feature>
<feature type="transmembrane region" description="Helical" evidence="2">
    <location>
        <begin position="177"/>
        <end position="197"/>
    </location>
</feature>